<proteinExistence type="predicted"/>
<reference evidence="3 4" key="1">
    <citation type="submission" date="2014-03" db="EMBL/GenBank/DDBJ databases">
        <title>Draft genome of the hookworm Oesophagostomum dentatum.</title>
        <authorList>
            <person name="Mitreva M."/>
        </authorList>
    </citation>
    <scope>NUCLEOTIDE SEQUENCE [LARGE SCALE GENOMIC DNA]</scope>
    <source>
        <strain evidence="3 4">OD-Hann</strain>
    </source>
</reference>
<protein>
    <recommendedName>
        <fullName evidence="2">Galectin domain-containing protein</fullName>
    </recommendedName>
</protein>
<dbReference type="InterPro" id="IPR001079">
    <property type="entry name" value="Galectin_CRD"/>
</dbReference>
<sequence>MVHVYQHRFPFDQVKYMEITGDNIVYVVEWFGDIDLPFEGDISGGTLKLSKHLFVKSSHGSLNILYDQKIIKDHYCEVEGIPRGSFGVELLGENGDILFHFNPRFDGKKSQTDPGIMKKEVVNFRSR</sequence>
<dbReference type="InterPro" id="IPR013320">
    <property type="entry name" value="ConA-like_dom_sf"/>
</dbReference>
<dbReference type="SUPFAM" id="SSF49899">
    <property type="entry name" value="Concanavalin A-like lectins/glucanases"/>
    <property type="match status" value="1"/>
</dbReference>
<evidence type="ECO:0000313" key="4">
    <source>
        <dbReference type="Proteomes" id="UP000053660"/>
    </source>
</evidence>
<evidence type="ECO:0000313" key="3">
    <source>
        <dbReference type="EMBL" id="KHJ90080.1"/>
    </source>
</evidence>
<evidence type="ECO:0000256" key="1">
    <source>
        <dbReference type="ARBA" id="ARBA00022734"/>
    </source>
</evidence>
<dbReference type="Proteomes" id="UP000053660">
    <property type="component" value="Unassembled WGS sequence"/>
</dbReference>
<dbReference type="PROSITE" id="PS51304">
    <property type="entry name" value="GALECTIN"/>
    <property type="match status" value="1"/>
</dbReference>
<evidence type="ECO:0000259" key="2">
    <source>
        <dbReference type="PROSITE" id="PS51304"/>
    </source>
</evidence>
<dbReference type="EMBL" id="KN553407">
    <property type="protein sequence ID" value="KHJ90080.1"/>
    <property type="molecule type" value="Genomic_DNA"/>
</dbReference>
<gene>
    <name evidence="3" type="ORF">OESDEN_10083</name>
</gene>
<dbReference type="GO" id="GO:0030246">
    <property type="term" value="F:carbohydrate binding"/>
    <property type="evidence" value="ECO:0007669"/>
    <property type="project" value="UniProtKB-KW"/>
</dbReference>
<organism evidence="3 4">
    <name type="scientific">Oesophagostomum dentatum</name>
    <name type="common">Nodular worm</name>
    <dbReference type="NCBI Taxonomy" id="61180"/>
    <lineage>
        <taxon>Eukaryota</taxon>
        <taxon>Metazoa</taxon>
        <taxon>Ecdysozoa</taxon>
        <taxon>Nematoda</taxon>
        <taxon>Chromadorea</taxon>
        <taxon>Rhabditida</taxon>
        <taxon>Rhabditina</taxon>
        <taxon>Rhabditomorpha</taxon>
        <taxon>Strongyloidea</taxon>
        <taxon>Strongylidae</taxon>
        <taxon>Oesophagostomum</taxon>
    </lineage>
</organism>
<keyword evidence="4" id="KW-1185">Reference proteome</keyword>
<feature type="domain" description="Galectin" evidence="2">
    <location>
        <begin position="62"/>
        <end position="127"/>
    </location>
</feature>
<dbReference type="AlphaFoldDB" id="A0A0B1T3X8"/>
<dbReference type="Gene3D" id="2.60.120.200">
    <property type="match status" value="1"/>
</dbReference>
<name>A0A0B1T3X8_OESDE</name>
<accession>A0A0B1T3X8</accession>
<keyword evidence="1" id="KW-0430">Lectin</keyword>